<evidence type="ECO:0008006" key="4">
    <source>
        <dbReference type="Google" id="ProtNLM"/>
    </source>
</evidence>
<dbReference type="AlphaFoldDB" id="A0A420EY53"/>
<dbReference type="Proteomes" id="UP000285744">
    <property type="component" value="Unassembled WGS sequence"/>
</dbReference>
<feature type="compositionally biased region" description="Polar residues" evidence="1">
    <location>
        <begin position="1"/>
        <end position="16"/>
    </location>
</feature>
<evidence type="ECO:0000256" key="1">
    <source>
        <dbReference type="SAM" id="MobiDB-lite"/>
    </source>
</evidence>
<organism evidence="2 3">
    <name type="scientific">Micromonospora globbae</name>
    <dbReference type="NCBI Taxonomy" id="1894969"/>
    <lineage>
        <taxon>Bacteria</taxon>
        <taxon>Bacillati</taxon>
        <taxon>Actinomycetota</taxon>
        <taxon>Actinomycetes</taxon>
        <taxon>Micromonosporales</taxon>
        <taxon>Micromonosporaceae</taxon>
        <taxon>Micromonospora</taxon>
    </lineage>
</organism>
<comment type="caution">
    <text evidence="2">The sequence shown here is derived from an EMBL/GenBank/DDBJ whole genome shotgun (WGS) entry which is preliminary data.</text>
</comment>
<name>A0A420EY53_9ACTN</name>
<dbReference type="OrthoDB" id="263362at2"/>
<protein>
    <recommendedName>
        <fullName evidence="4">Hemerythrin-like domain-containing protein</fullName>
    </recommendedName>
</protein>
<dbReference type="EMBL" id="RAQQ01000014">
    <property type="protein sequence ID" value="RKF25696.1"/>
    <property type="molecule type" value="Genomic_DNA"/>
</dbReference>
<sequence length="156" mass="17066">MVTQPIRQPSTVTGTRQRPAADPHPASLLGDLRALLRTLAVPAEEPCWREHLVVQLAPLRRGFAEHVRVTEGPDGLYAELLAQAPRLDRGVRLLAREHVTITAALAALQHAAELPGVSAHELRGLASHVLRALSRHRQRGADLLWQAYETDLGGET</sequence>
<proteinExistence type="predicted"/>
<feature type="region of interest" description="Disordered" evidence="1">
    <location>
        <begin position="1"/>
        <end position="24"/>
    </location>
</feature>
<evidence type="ECO:0000313" key="2">
    <source>
        <dbReference type="EMBL" id="RKF25696.1"/>
    </source>
</evidence>
<dbReference type="RefSeq" id="WP_120330066.1">
    <property type="nucleotide sequence ID" value="NZ_JBFAVT010000011.1"/>
</dbReference>
<gene>
    <name evidence="2" type="ORF">D7I43_20015</name>
</gene>
<evidence type="ECO:0000313" key="3">
    <source>
        <dbReference type="Proteomes" id="UP000285744"/>
    </source>
</evidence>
<accession>A0A420EY53</accession>
<reference evidence="2 3" key="1">
    <citation type="journal article" date="2018" name="Int. J. Syst. Evol. Microbiol.">
        <title>Micromonospora globbae sp. nov., an endophytic actinomycete isolated from roots of Globba winitii C. H. Wright.</title>
        <authorList>
            <person name="Kuncharoen N."/>
            <person name="Pittayakhajonwut P."/>
            <person name="Tanasupawat S."/>
        </authorList>
    </citation>
    <scope>NUCLEOTIDE SEQUENCE [LARGE SCALE GENOMIC DNA]</scope>
    <source>
        <strain evidence="2 3">WPS1-2</strain>
    </source>
</reference>